<dbReference type="InterPro" id="IPR001638">
    <property type="entry name" value="Solute-binding_3/MltF_N"/>
</dbReference>
<dbReference type="EMBL" id="RSFA01000086">
    <property type="protein sequence ID" value="RSD30077.1"/>
    <property type="molecule type" value="Genomic_DNA"/>
</dbReference>
<dbReference type="RefSeq" id="WP_125322714.1">
    <property type="nucleotide sequence ID" value="NZ_AP024890.1"/>
</dbReference>
<evidence type="ECO:0000313" key="5">
    <source>
        <dbReference type="EMBL" id="RSD30077.1"/>
    </source>
</evidence>
<dbReference type="Proteomes" id="UP000269041">
    <property type="component" value="Unassembled WGS sequence"/>
</dbReference>
<dbReference type="Pfam" id="PF00497">
    <property type="entry name" value="SBP_bac_3"/>
    <property type="match status" value="1"/>
</dbReference>
<name>A0A3R9FMR7_9VIBR</name>
<sequence>MARIYVVLIFTLIALSSKSYASNNLQQVKICLGDGSPWVPYTIWDENLSKVKATDITGILPDLVKEIFSKTRYEYTISPMSWSKVMRDMKAKGSQCDVAISTSLKHQNVELMDYAFPLYKSSLGYFYTGSDSVWVDLSNINKNQACGIVGYNYEHFNYKNEINLVDSTSKALSLLSKNRCQIFLSEIEPILYGMEKGLYQIDQKIYNSQDNLLYKVTDEKAYYLIVNKQTHNAEAILADLNQRLTEVQQNGTFDAIKSKYLKSYK</sequence>
<evidence type="ECO:0000256" key="2">
    <source>
        <dbReference type="ARBA" id="ARBA00022729"/>
    </source>
</evidence>
<gene>
    <name evidence="5" type="ORF">EJA03_15895</name>
</gene>
<evidence type="ECO:0000256" key="1">
    <source>
        <dbReference type="ARBA" id="ARBA00010333"/>
    </source>
</evidence>
<feature type="signal peptide" evidence="3">
    <location>
        <begin position="1"/>
        <end position="21"/>
    </location>
</feature>
<dbReference type="AlphaFoldDB" id="A0A3R9FMR7"/>
<reference evidence="5 6" key="1">
    <citation type="submission" date="2018-12" db="EMBL/GenBank/DDBJ databases">
        <title>Genomic taxonomy of the Vibrionaceae family.</title>
        <authorList>
            <person name="Gomez-Gil B."/>
            <person name="Enciso-Ibarra K."/>
        </authorList>
    </citation>
    <scope>NUCLEOTIDE SEQUENCE [LARGE SCALE GENOMIC DNA]</scope>
    <source>
        <strain evidence="5 6">CAIM 594</strain>
    </source>
</reference>
<keyword evidence="2 3" id="KW-0732">Signal</keyword>
<dbReference type="OrthoDB" id="5904382at2"/>
<feature type="chain" id="PRO_5018756033" evidence="3">
    <location>
        <begin position="22"/>
        <end position="265"/>
    </location>
</feature>
<protein>
    <submittedName>
        <fullName evidence="5">Transporter substrate-binding domain-containing protein</fullName>
    </submittedName>
</protein>
<dbReference type="SUPFAM" id="SSF53850">
    <property type="entry name" value="Periplasmic binding protein-like II"/>
    <property type="match status" value="1"/>
</dbReference>
<dbReference type="Gene3D" id="3.40.190.10">
    <property type="entry name" value="Periplasmic binding protein-like II"/>
    <property type="match status" value="2"/>
</dbReference>
<dbReference type="PANTHER" id="PTHR35936:SF25">
    <property type="entry name" value="ABC TRANSPORTER SUBSTRATE-BINDING PROTEIN"/>
    <property type="match status" value="1"/>
</dbReference>
<comment type="similarity">
    <text evidence="1">Belongs to the bacterial solute-binding protein 3 family.</text>
</comment>
<dbReference type="PANTHER" id="PTHR35936">
    <property type="entry name" value="MEMBRANE-BOUND LYTIC MUREIN TRANSGLYCOSYLASE F"/>
    <property type="match status" value="1"/>
</dbReference>
<accession>A0A3R9FMR7</accession>
<evidence type="ECO:0000259" key="4">
    <source>
        <dbReference type="Pfam" id="PF00497"/>
    </source>
</evidence>
<evidence type="ECO:0000256" key="3">
    <source>
        <dbReference type="SAM" id="SignalP"/>
    </source>
</evidence>
<proteinExistence type="inferred from homology"/>
<keyword evidence="6" id="KW-1185">Reference proteome</keyword>
<feature type="domain" description="Solute-binding protein family 3/N-terminal" evidence="4">
    <location>
        <begin position="53"/>
        <end position="262"/>
    </location>
</feature>
<evidence type="ECO:0000313" key="6">
    <source>
        <dbReference type="Proteomes" id="UP000269041"/>
    </source>
</evidence>
<comment type="caution">
    <text evidence="5">The sequence shown here is derived from an EMBL/GenBank/DDBJ whole genome shotgun (WGS) entry which is preliminary data.</text>
</comment>
<organism evidence="5 6">
    <name type="scientific">Vibrio pectenicida</name>
    <dbReference type="NCBI Taxonomy" id="62763"/>
    <lineage>
        <taxon>Bacteria</taxon>
        <taxon>Pseudomonadati</taxon>
        <taxon>Pseudomonadota</taxon>
        <taxon>Gammaproteobacteria</taxon>
        <taxon>Vibrionales</taxon>
        <taxon>Vibrionaceae</taxon>
        <taxon>Vibrio</taxon>
    </lineage>
</organism>